<dbReference type="EMBL" id="JBJXBP010000004">
    <property type="protein sequence ID" value="KAL3834700.1"/>
    <property type="molecule type" value="Genomic_DNA"/>
</dbReference>
<evidence type="ECO:0000313" key="2">
    <source>
        <dbReference type="Proteomes" id="UP001634393"/>
    </source>
</evidence>
<reference evidence="1 2" key="1">
    <citation type="submission" date="2024-12" db="EMBL/GenBank/DDBJ databases">
        <title>The unique morphological basis and parallel evolutionary history of personate flowers in Penstemon.</title>
        <authorList>
            <person name="Depatie T.H."/>
            <person name="Wessinger C.A."/>
        </authorList>
    </citation>
    <scope>NUCLEOTIDE SEQUENCE [LARGE SCALE GENOMIC DNA]</scope>
    <source>
        <strain evidence="1">WTNN_2</strain>
        <tissue evidence="1">Leaf</tissue>
    </source>
</reference>
<proteinExistence type="predicted"/>
<gene>
    <name evidence="1" type="ORF">ACJIZ3_009436</name>
</gene>
<name>A0ABD3TDZ4_9LAMI</name>
<dbReference type="AlphaFoldDB" id="A0ABD3TDZ4"/>
<sequence length="34" mass="4128">MRLDCLEYKLNAEIQLKLMELCVEHKANYSFAFY</sequence>
<comment type="caution">
    <text evidence="1">The sequence shown here is derived from an EMBL/GenBank/DDBJ whole genome shotgun (WGS) entry which is preliminary data.</text>
</comment>
<accession>A0ABD3TDZ4</accession>
<organism evidence="1 2">
    <name type="scientific">Penstemon smallii</name>
    <dbReference type="NCBI Taxonomy" id="265156"/>
    <lineage>
        <taxon>Eukaryota</taxon>
        <taxon>Viridiplantae</taxon>
        <taxon>Streptophyta</taxon>
        <taxon>Embryophyta</taxon>
        <taxon>Tracheophyta</taxon>
        <taxon>Spermatophyta</taxon>
        <taxon>Magnoliopsida</taxon>
        <taxon>eudicotyledons</taxon>
        <taxon>Gunneridae</taxon>
        <taxon>Pentapetalae</taxon>
        <taxon>asterids</taxon>
        <taxon>lamiids</taxon>
        <taxon>Lamiales</taxon>
        <taxon>Plantaginaceae</taxon>
        <taxon>Cheloneae</taxon>
        <taxon>Penstemon</taxon>
    </lineage>
</organism>
<keyword evidence="2" id="KW-1185">Reference proteome</keyword>
<dbReference type="Proteomes" id="UP001634393">
    <property type="component" value="Unassembled WGS sequence"/>
</dbReference>
<protein>
    <submittedName>
        <fullName evidence="1">Uncharacterized protein</fullName>
    </submittedName>
</protein>
<evidence type="ECO:0000313" key="1">
    <source>
        <dbReference type="EMBL" id="KAL3834700.1"/>
    </source>
</evidence>